<dbReference type="Proteomes" id="UP000290189">
    <property type="component" value="Unassembled WGS sequence"/>
</dbReference>
<dbReference type="SUPFAM" id="SSF47576">
    <property type="entry name" value="Calponin-homology domain, CH-domain"/>
    <property type="match status" value="1"/>
</dbReference>
<evidence type="ECO:0000259" key="1">
    <source>
        <dbReference type="PROSITE" id="PS50021"/>
    </source>
</evidence>
<name>A0A3P3YEU7_PLABS</name>
<dbReference type="InterPro" id="IPR001715">
    <property type="entry name" value="CH_dom"/>
</dbReference>
<dbReference type="EMBL" id="OVEO01000010">
    <property type="protein sequence ID" value="SPQ98705.1"/>
    <property type="molecule type" value="Genomic_DNA"/>
</dbReference>
<dbReference type="InterPro" id="IPR003096">
    <property type="entry name" value="SM22_calponin"/>
</dbReference>
<dbReference type="PANTHER" id="PTHR47385">
    <property type="entry name" value="CALPONIN"/>
    <property type="match status" value="1"/>
</dbReference>
<dbReference type="InterPro" id="IPR036872">
    <property type="entry name" value="CH_dom_sf"/>
</dbReference>
<dbReference type="Gene3D" id="1.10.418.10">
    <property type="entry name" value="Calponin-like domain"/>
    <property type="match status" value="1"/>
</dbReference>
<protein>
    <recommendedName>
        <fullName evidence="1">Calponin-homology (CH) domain-containing protein</fullName>
    </recommendedName>
</protein>
<reference evidence="2 3" key="1">
    <citation type="submission" date="2018-03" db="EMBL/GenBank/DDBJ databases">
        <authorList>
            <person name="Fogelqvist J."/>
        </authorList>
    </citation>
    <scope>NUCLEOTIDE SEQUENCE [LARGE SCALE GENOMIC DNA]</scope>
</reference>
<sequence>MPNEYGLDKEIAEKIASKYDPAMEKEAQDWIEQVTAEKFKAGFQESLKSGVILCKLLNRIKPGTVSRINTQSMPFMQRENISYFLNGCRDLGMRNTDLFDTQDLYENKNIVHVIDSVFSLAAVARNVPGFDGPYLGTARLAQKNERQFSDQQMAKASAAPTLLGMGGYEQAKRVAQEAGPNIILDRQIIQNVDMIKQEQAKSKAAVAERCPECNAPNPNAKFCGACGTKLC</sequence>
<dbReference type="GO" id="GO:0007015">
    <property type="term" value="P:actin filament organization"/>
    <property type="evidence" value="ECO:0007669"/>
    <property type="project" value="TreeGrafter"/>
</dbReference>
<dbReference type="PRINTS" id="PR00889">
    <property type="entry name" value="CALPONIN"/>
</dbReference>
<evidence type="ECO:0000313" key="2">
    <source>
        <dbReference type="EMBL" id="SPQ98705.1"/>
    </source>
</evidence>
<dbReference type="GO" id="GO:0015629">
    <property type="term" value="C:actin cytoskeleton"/>
    <property type="evidence" value="ECO:0007669"/>
    <property type="project" value="TreeGrafter"/>
</dbReference>
<dbReference type="PANTHER" id="PTHR47385:SF14">
    <property type="entry name" value="TRANSGELIN"/>
    <property type="match status" value="1"/>
</dbReference>
<keyword evidence="2" id="KW-0496">Mitochondrion</keyword>
<dbReference type="AlphaFoldDB" id="A0A3P3YEU7"/>
<gene>
    <name evidence="2" type="ORF">PLBR_LOCUS5920</name>
</gene>
<dbReference type="PROSITE" id="PS50021">
    <property type="entry name" value="CH"/>
    <property type="match status" value="1"/>
</dbReference>
<dbReference type="InterPro" id="IPR050606">
    <property type="entry name" value="Calponin-like"/>
</dbReference>
<proteinExistence type="predicted"/>
<dbReference type="Pfam" id="PF00307">
    <property type="entry name" value="CH"/>
    <property type="match status" value="1"/>
</dbReference>
<organism evidence="2 3">
    <name type="scientific">Plasmodiophora brassicae</name>
    <name type="common">Clubroot disease agent</name>
    <dbReference type="NCBI Taxonomy" id="37360"/>
    <lineage>
        <taxon>Eukaryota</taxon>
        <taxon>Sar</taxon>
        <taxon>Rhizaria</taxon>
        <taxon>Endomyxa</taxon>
        <taxon>Phytomyxea</taxon>
        <taxon>Plasmodiophorida</taxon>
        <taxon>Plasmodiophoridae</taxon>
        <taxon>Plasmodiophora</taxon>
    </lineage>
</organism>
<dbReference type="GO" id="GO:0051015">
    <property type="term" value="F:actin filament binding"/>
    <property type="evidence" value="ECO:0007669"/>
    <property type="project" value="TreeGrafter"/>
</dbReference>
<accession>A0A3P3YEU7</accession>
<feature type="domain" description="Calponin-homology (CH)" evidence="1">
    <location>
        <begin position="21"/>
        <end position="125"/>
    </location>
</feature>
<dbReference type="SMART" id="SM00033">
    <property type="entry name" value="CH"/>
    <property type="match status" value="1"/>
</dbReference>
<dbReference type="InterPro" id="IPR001997">
    <property type="entry name" value="Calponin/LIMCH1"/>
</dbReference>
<dbReference type="GO" id="GO:0031032">
    <property type="term" value="P:actomyosin structure organization"/>
    <property type="evidence" value="ECO:0007669"/>
    <property type="project" value="InterPro"/>
</dbReference>
<geneLocation type="mitochondrion" evidence="2"/>
<evidence type="ECO:0000313" key="3">
    <source>
        <dbReference type="Proteomes" id="UP000290189"/>
    </source>
</evidence>
<dbReference type="PRINTS" id="PR00888">
    <property type="entry name" value="SM22CALPONIN"/>
</dbReference>